<keyword evidence="3" id="KW-1185">Reference proteome</keyword>
<feature type="transmembrane region" description="Helical" evidence="1">
    <location>
        <begin position="195"/>
        <end position="218"/>
    </location>
</feature>
<feature type="transmembrane region" description="Helical" evidence="1">
    <location>
        <begin position="46"/>
        <end position="67"/>
    </location>
</feature>
<dbReference type="InParanoid" id="A0A316W0X6"/>
<feature type="non-terminal residue" evidence="2">
    <location>
        <position position="1"/>
    </location>
</feature>
<organism evidence="2 3">
    <name type="scientific">Ceraceosorus guamensis</name>
    <dbReference type="NCBI Taxonomy" id="1522189"/>
    <lineage>
        <taxon>Eukaryota</taxon>
        <taxon>Fungi</taxon>
        <taxon>Dikarya</taxon>
        <taxon>Basidiomycota</taxon>
        <taxon>Ustilaginomycotina</taxon>
        <taxon>Exobasidiomycetes</taxon>
        <taxon>Ceraceosorales</taxon>
        <taxon>Ceraceosoraceae</taxon>
        <taxon>Ceraceosorus</taxon>
    </lineage>
</organism>
<dbReference type="Proteomes" id="UP000245783">
    <property type="component" value="Unassembled WGS sequence"/>
</dbReference>
<evidence type="ECO:0000313" key="3">
    <source>
        <dbReference type="Proteomes" id="UP000245783"/>
    </source>
</evidence>
<dbReference type="GeneID" id="37033368"/>
<sequence length="268" mass="28638">VVAHTFEYAKLLAFASAGAVLVDLIQFLPFDLSIIRGDRKRRWPQLAYFGAKLTWIVYIILNLSLLFTPTEINCQGMLIAIELCMGLLAISCSTLLAARTVCVFQAGGNARRLVAIIVSVSVAGMAAAWFEGVADVKAAWLAEAAAPWSTGACSFLSVKRTYMVKYLLTVYVDILVFVLLLIGTCKMGTSRIGEVLVFQGACYLLVTIPNIIIAVLTSMQLSPVISLIGAVPSSAISLMAATRLYVYLAEAAAVQPSGVSTSQVSSTI</sequence>
<feature type="non-terminal residue" evidence="2">
    <location>
        <position position="268"/>
    </location>
</feature>
<accession>A0A316W0X6</accession>
<dbReference type="EMBL" id="KZ819372">
    <property type="protein sequence ID" value="PWN43154.1"/>
    <property type="molecule type" value="Genomic_DNA"/>
</dbReference>
<dbReference type="STRING" id="1522189.A0A316W0X6"/>
<keyword evidence="1" id="KW-0472">Membrane</keyword>
<feature type="transmembrane region" description="Helical" evidence="1">
    <location>
        <begin position="79"/>
        <end position="101"/>
    </location>
</feature>
<keyword evidence="1" id="KW-1133">Transmembrane helix</keyword>
<name>A0A316W0X6_9BASI</name>
<dbReference type="RefSeq" id="XP_025370314.1">
    <property type="nucleotide sequence ID" value="XM_025511498.1"/>
</dbReference>
<proteinExistence type="predicted"/>
<feature type="transmembrane region" description="Helical" evidence="1">
    <location>
        <begin position="224"/>
        <end position="246"/>
    </location>
</feature>
<gene>
    <name evidence="2" type="ORF">IE81DRAFT_280241</name>
</gene>
<dbReference type="OrthoDB" id="3197626at2759"/>
<keyword evidence="1" id="KW-0812">Transmembrane</keyword>
<protein>
    <submittedName>
        <fullName evidence="2">Uncharacterized protein</fullName>
    </submittedName>
</protein>
<feature type="transmembrane region" description="Helical" evidence="1">
    <location>
        <begin position="164"/>
        <end position="183"/>
    </location>
</feature>
<evidence type="ECO:0000313" key="2">
    <source>
        <dbReference type="EMBL" id="PWN43154.1"/>
    </source>
</evidence>
<dbReference type="AlphaFoldDB" id="A0A316W0X6"/>
<feature type="transmembrane region" description="Helical" evidence="1">
    <location>
        <begin position="113"/>
        <end position="130"/>
    </location>
</feature>
<evidence type="ECO:0000256" key="1">
    <source>
        <dbReference type="SAM" id="Phobius"/>
    </source>
</evidence>
<reference evidence="2 3" key="1">
    <citation type="journal article" date="2018" name="Mol. Biol. Evol.">
        <title>Broad Genomic Sampling Reveals a Smut Pathogenic Ancestry of the Fungal Clade Ustilaginomycotina.</title>
        <authorList>
            <person name="Kijpornyongpan T."/>
            <person name="Mondo S.J."/>
            <person name="Barry K."/>
            <person name="Sandor L."/>
            <person name="Lee J."/>
            <person name="Lipzen A."/>
            <person name="Pangilinan J."/>
            <person name="LaButti K."/>
            <person name="Hainaut M."/>
            <person name="Henrissat B."/>
            <person name="Grigoriev I.V."/>
            <person name="Spatafora J.W."/>
            <person name="Aime M.C."/>
        </authorList>
    </citation>
    <scope>NUCLEOTIDE SEQUENCE [LARGE SCALE GENOMIC DNA]</scope>
    <source>
        <strain evidence="2 3">MCA 4658</strain>
    </source>
</reference>